<name>A0A098G135_9GAMM</name>
<dbReference type="Proteomes" id="UP000032430">
    <property type="component" value="Chromosome I"/>
</dbReference>
<organism evidence="1 2">
    <name type="scientific">Legionella fallonii LLAP-10</name>
    <dbReference type="NCBI Taxonomy" id="1212491"/>
    <lineage>
        <taxon>Bacteria</taxon>
        <taxon>Pseudomonadati</taxon>
        <taxon>Pseudomonadota</taxon>
        <taxon>Gammaproteobacteria</taxon>
        <taxon>Legionellales</taxon>
        <taxon>Legionellaceae</taxon>
        <taxon>Legionella</taxon>
    </lineage>
</organism>
<protein>
    <submittedName>
        <fullName evidence="1">Uncharacterized protein</fullName>
    </submittedName>
</protein>
<dbReference type="STRING" id="1212491.LFA_0748"/>
<gene>
    <name evidence="1" type="ORF">LFA_0748</name>
</gene>
<dbReference type="EMBL" id="LN614827">
    <property type="protein sequence ID" value="CEG56198.1"/>
    <property type="molecule type" value="Genomic_DNA"/>
</dbReference>
<evidence type="ECO:0000313" key="2">
    <source>
        <dbReference type="Proteomes" id="UP000032430"/>
    </source>
</evidence>
<dbReference type="KEGG" id="lfa:LFA_0748"/>
<accession>A0A098G135</accession>
<dbReference type="RefSeq" id="WP_157010268.1">
    <property type="nucleotide sequence ID" value="NZ_LN614827.1"/>
</dbReference>
<proteinExistence type="predicted"/>
<evidence type="ECO:0000313" key="1">
    <source>
        <dbReference type="EMBL" id="CEG56198.1"/>
    </source>
</evidence>
<reference evidence="2" key="1">
    <citation type="submission" date="2014-09" db="EMBL/GenBank/DDBJ databases">
        <authorList>
            <person name="Gomez-Valero L."/>
        </authorList>
    </citation>
    <scope>NUCLEOTIDE SEQUENCE [LARGE SCALE GENOMIC DNA]</scope>
    <source>
        <strain evidence="2">ATCC700992</strain>
    </source>
</reference>
<dbReference type="HOGENOM" id="CLU_2991145_0_0_6"/>
<sequence>MTIYLYAVGLKGNEEPYQIPPDPETGQRQFNFKHAVFEGKREMFAPGYRRTDTPRRK</sequence>
<dbReference type="AlphaFoldDB" id="A0A098G135"/>
<keyword evidence="2" id="KW-1185">Reference proteome</keyword>